<dbReference type="KEGG" id="lcc:B488_03800"/>
<evidence type="ECO:0000313" key="2">
    <source>
        <dbReference type="Proteomes" id="UP000010799"/>
    </source>
</evidence>
<dbReference type="EMBL" id="CP003789">
    <property type="protein sequence ID" value="AGA64372.1"/>
    <property type="molecule type" value="Genomic_DNA"/>
</dbReference>
<organism evidence="1 2">
    <name type="scientific">Liberibacter crescens (strain BT-1)</name>
    <dbReference type="NCBI Taxonomy" id="1215343"/>
    <lineage>
        <taxon>Bacteria</taxon>
        <taxon>Pseudomonadati</taxon>
        <taxon>Pseudomonadota</taxon>
        <taxon>Alphaproteobacteria</taxon>
        <taxon>Hyphomicrobiales</taxon>
        <taxon>Rhizobiaceae</taxon>
        <taxon>Liberibacter</taxon>
    </lineage>
</organism>
<keyword evidence="2" id="KW-1185">Reference proteome</keyword>
<dbReference type="HOGENOM" id="CLU_3169824_0_0_5"/>
<dbReference type="PATRIC" id="fig|1215343.11.peg.389"/>
<dbReference type="Proteomes" id="UP000010799">
    <property type="component" value="Chromosome"/>
</dbReference>
<reference evidence="1 2" key="1">
    <citation type="journal article" date="2012" name="Stand. Genomic Sci.">
        <title>Complete genome sequence of Liberibacter crescens BT-1.</title>
        <authorList>
            <person name="Leonard M.T."/>
            <person name="Fagen J.R."/>
            <person name="Davis-Richardson A.G."/>
            <person name="Davis M.J."/>
            <person name="Triplett E.W."/>
        </authorList>
    </citation>
    <scope>NUCLEOTIDE SEQUENCE [LARGE SCALE GENOMIC DNA]</scope>
    <source>
        <strain evidence="1 2">BT-1</strain>
    </source>
</reference>
<gene>
    <name evidence="1" type="ordered locus">B488_03800</name>
</gene>
<name>L0ETS8_LIBCB</name>
<accession>L0ETS8</accession>
<dbReference type="AlphaFoldDB" id="L0ETS8"/>
<sequence length="47" mass="5667">MKNIQTRKETNFNDFSKVSPQKDEIKIILKQSILFSFLKIKFTKNYL</sequence>
<proteinExistence type="predicted"/>
<evidence type="ECO:0000313" key="1">
    <source>
        <dbReference type="EMBL" id="AGA64372.1"/>
    </source>
</evidence>
<protein>
    <submittedName>
        <fullName evidence="1">Uncharacterized protein</fullName>
    </submittedName>
</protein>